<proteinExistence type="predicted"/>
<dbReference type="Proteomes" id="UP001444071">
    <property type="component" value="Unassembled WGS sequence"/>
</dbReference>
<evidence type="ECO:0000313" key="2">
    <source>
        <dbReference type="EMBL" id="MEQ2275422.1"/>
    </source>
</evidence>
<keyword evidence="3" id="KW-1185">Reference proteome</keyword>
<feature type="region of interest" description="Disordered" evidence="1">
    <location>
        <begin position="67"/>
        <end position="86"/>
    </location>
</feature>
<accession>A0ABV0X488</accession>
<evidence type="ECO:0000313" key="3">
    <source>
        <dbReference type="Proteomes" id="UP001444071"/>
    </source>
</evidence>
<reference evidence="2 3" key="1">
    <citation type="submission" date="2021-06" db="EMBL/GenBank/DDBJ databases">
        <authorList>
            <person name="Palmer J.M."/>
        </authorList>
    </citation>
    <scope>NUCLEOTIDE SEQUENCE [LARGE SCALE GENOMIC DNA]</scope>
    <source>
        <strain evidence="2 3">XR_2019</strain>
        <tissue evidence="2">Muscle</tissue>
    </source>
</reference>
<organism evidence="2 3">
    <name type="scientific">Xenotaenia resolanae</name>
    <dbReference type="NCBI Taxonomy" id="208358"/>
    <lineage>
        <taxon>Eukaryota</taxon>
        <taxon>Metazoa</taxon>
        <taxon>Chordata</taxon>
        <taxon>Craniata</taxon>
        <taxon>Vertebrata</taxon>
        <taxon>Euteleostomi</taxon>
        <taxon>Actinopterygii</taxon>
        <taxon>Neopterygii</taxon>
        <taxon>Teleostei</taxon>
        <taxon>Neoteleostei</taxon>
        <taxon>Acanthomorphata</taxon>
        <taxon>Ovalentaria</taxon>
        <taxon>Atherinomorphae</taxon>
        <taxon>Cyprinodontiformes</taxon>
        <taxon>Goodeidae</taxon>
        <taxon>Xenotaenia</taxon>
    </lineage>
</organism>
<sequence>MEKIRNFDCKCYGRRKKNFSLRTESCSRKLSPEFMYNIQMDYLTAERVWQDMRISGHLEAKRCNSRNFSDDNIHREDTNEKKTRQDNSFDWRHRSVQEYLSVSHGVSLTTF</sequence>
<dbReference type="EMBL" id="JAHRIM010081620">
    <property type="protein sequence ID" value="MEQ2275422.1"/>
    <property type="molecule type" value="Genomic_DNA"/>
</dbReference>
<gene>
    <name evidence="2" type="ORF">XENORESO_003185</name>
</gene>
<name>A0ABV0X488_9TELE</name>
<comment type="caution">
    <text evidence="2">The sequence shown here is derived from an EMBL/GenBank/DDBJ whole genome shotgun (WGS) entry which is preliminary data.</text>
</comment>
<evidence type="ECO:0000256" key="1">
    <source>
        <dbReference type="SAM" id="MobiDB-lite"/>
    </source>
</evidence>
<protein>
    <submittedName>
        <fullName evidence="2">Uncharacterized protein</fullName>
    </submittedName>
</protein>